<evidence type="ECO:0000313" key="6">
    <source>
        <dbReference type="EMBL" id="GAA4330238.1"/>
    </source>
</evidence>
<dbReference type="InterPro" id="IPR003593">
    <property type="entry name" value="AAA+_ATPase"/>
</dbReference>
<dbReference type="SUPFAM" id="SSF52540">
    <property type="entry name" value="P-loop containing nucleoside triphosphate hydrolases"/>
    <property type="match status" value="1"/>
</dbReference>
<dbReference type="PROSITE" id="PS50893">
    <property type="entry name" value="ABC_TRANSPORTER_2"/>
    <property type="match status" value="1"/>
</dbReference>
<dbReference type="RefSeq" id="WP_345248459.1">
    <property type="nucleotide sequence ID" value="NZ_BAABFO010000007.1"/>
</dbReference>
<dbReference type="Proteomes" id="UP001501671">
    <property type="component" value="Unassembled WGS sequence"/>
</dbReference>
<dbReference type="Pfam" id="PF00005">
    <property type="entry name" value="ABC_tran"/>
    <property type="match status" value="1"/>
</dbReference>
<gene>
    <name evidence="6" type="ORF">GCM10023144_17750</name>
</gene>
<name>A0ABP8GUQ4_9BURK</name>
<organism evidence="6 7">
    <name type="scientific">Pigmentiphaga soli</name>
    <dbReference type="NCBI Taxonomy" id="1007095"/>
    <lineage>
        <taxon>Bacteria</taxon>
        <taxon>Pseudomonadati</taxon>
        <taxon>Pseudomonadota</taxon>
        <taxon>Betaproteobacteria</taxon>
        <taxon>Burkholderiales</taxon>
        <taxon>Alcaligenaceae</taxon>
        <taxon>Pigmentiphaga</taxon>
    </lineage>
</organism>
<feature type="region of interest" description="Disordered" evidence="4">
    <location>
        <begin position="1"/>
        <end position="22"/>
    </location>
</feature>
<evidence type="ECO:0000256" key="3">
    <source>
        <dbReference type="ARBA" id="ARBA00022840"/>
    </source>
</evidence>
<dbReference type="InterPro" id="IPR003439">
    <property type="entry name" value="ABC_transporter-like_ATP-bd"/>
</dbReference>
<proteinExistence type="predicted"/>
<keyword evidence="7" id="KW-1185">Reference proteome</keyword>
<dbReference type="PANTHER" id="PTHR43869">
    <property type="entry name" value="GLYCINE BETAINE/PROLINE BETAINE TRANSPORT SYSTEM ATP-BINDING PROTEIN PROV"/>
    <property type="match status" value="1"/>
</dbReference>
<keyword evidence="1" id="KW-1003">Cell membrane</keyword>
<dbReference type="InterPro" id="IPR051921">
    <property type="entry name" value="ABC_osmolyte_uptake_ATP-bind"/>
</dbReference>
<protein>
    <recommendedName>
        <fullName evidence="5">ABC transporter domain-containing protein</fullName>
    </recommendedName>
</protein>
<sequence length="400" mass="43207">MLQAIRPIPTPACAPSGAEPPLRSVLPQAEARRLRDAGDAQAAADASAAQEIVRISNLGKVFGKPEARIRRRLARGESFGEAVGHEQARPALDQVSLSMSRGEIYVIMGLSGSGKSTLVRCVNGLISPTAGQVSVCGTPVGECGPAALRELRMRRMAMVFQSFALLPHMTVEKNVEFGLALRKEDPAARRRRVGEVLEMVGLDGWKSHRIHQLSGGMKQRVGLARALATDPELLIMDEPFSALDPLIRRTLQDELLRLQRELKMTILFVTHDFAEAARIGSRILIMKDGRAVQEGTATDLVARPCNDYVRAFVANVDRMQMMCAGELVAGIPGSQFTGARLPRGALVEVAADAPLSQLLGVLRHGAFVSVADGRSGQRCVVSCSEVFDRIGSLYALGREE</sequence>
<reference evidence="7" key="1">
    <citation type="journal article" date="2019" name="Int. J. Syst. Evol. Microbiol.">
        <title>The Global Catalogue of Microorganisms (GCM) 10K type strain sequencing project: providing services to taxonomists for standard genome sequencing and annotation.</title>
        <authorList>
            <consortium name="The Broad Institute Genomics Platform"/>
            <consortium name="The Broad Institute Genome Sequencing Center for Infectious Disease"/>
            <person name="Wu L."/>
            <person name="Ma J."/>
        </authorList>
    </citation>
    <scope>NUCLEOTIDE SEQUENCE [LARGE SCALE GENOMIC DNA]</scope>
    <source>
        <strain evidence="7">JCM 17666</strain>
    </source>
</reference>
<dbReference type="Gene3D" id="3.40.50.300">
    <property type="entry name" value="P-loop containing nucleotide triphosphate hydrolases"/>
    <property type="match status" value="1"/>
</dbReference>
<comment type="caution">
    <text evidence="6">The sequence shown here is derived from an EMBL/GenBank/DDBJ whole genome shotgun (WGS) entry which is preliminary data.</text>
</comment>
<dbReference type="EMBL" id="BAABFO010000007">
    <property type="protein sequence ID" value="GAA4330238.1"/>
    <property type="molecule type" value="Genomic_DNA"/>
</dbReference>
<keyword evidence="2" id="KW-0547">Nucleotide-binding</keyword>
<evidence type="ECO:0000259" key="5">
    <source>
        <dbReference type="PROSITE" id="PS50893"/>
    </source>
</evidence>
<feature type="domain" description="ABC transporter" evidence="5">
    <location>
        <begin position="53"/>
        <end position="313"/>
    </location>
</feature>
<evidence type="ECO:0000256" key="4">
    <source>
        <dbReference type="SAM" id="MobiDB-lite"/>
    </source>
</evidence>
<keyword evidence="3" id="KW-0067">ATP-binding</keyword>
<accession>A0ABP8GUQ4</accession>
<evidence type="ECO:0000313" key="7">
    <source>
        <dbReference type="Proteomes" id="UP001501671"/>
    </source>
</evidence>
<dbReference type="InterPro" id="IPR017871">
    <property type="entry name" value="ABC_transporter-like_CS"/>
</dbReference>
<dbReference type="PROSITE" id="PS00211">
    <property type="entry name" value="ABC_TRANSPORTER_1"/>
    <property type="match status" value="1"/>
</dbReference>
<keyword evidence="1" id="KW-0472">Membrane</keyword>
<dbReference type="InterPro" id="IPR027417">
    <property type="entry name" value="P-loop_NTPase"/>
</dbReference>
<dbReference type="PANTHER" id="PTHR43869:SF1">
    <property type="entry name" value="GLYCINE BETAINE_PROLINE BETAINE TRANSPORT SYSTEM ATP-BINDING PROTEIN PROV"/>
    <property type="match status" value="1"/>
</dbReference>
<evidence type="ECO:0000256" key="1">
    <source>
        <dbReference type="ARBA" id="ARBA00022475"/>
    </source>
</evidence>
<evidence type="ECO:0000256" key="2">
    <source>
        <dbReference type="ARBA" id="ARBA00022741"/>
    </source>
</evidence>
<dbReference type="SMART" id="SM00382">
    <property type="entry name" value="AAA"/>
    <property type="match status" value="1"/>
</dbReference>